<dbReference type="EMBL" id="JAUJFL010000005">
    <property type="protein sequence ID" value="KAK2603285.1"/>
    <property type="molecule type" value="Genomic_DNA"/>
</dbReference>
<feature type="transmembrane region" description="Helical" evidence="7">
    <location>
        <begin position="433"/>
        <end position="454"/>
    </location>
</feature>
<dbReference type="Pfam" id="PF07690">
    <property type="entry name" value="MFS_1"/>
    <property type="match status" value="1"/>
</dbReference>
<evidence type="ECO:0000259" key="8">
    <source>
        <dbReference type="PROSITE" id="PS50850"/>
    </source>
</evidence>
<feature type="transmembrane region" description="Helical" evidence="7">
    <location>
        <begin position="309"/>
        <end position="334"/>
    </location>
</feature>
<feature type="transmembrane region" description="Helical" evidence="7">
    <location>
        <begin position="149"/>
        <end position="166"/>
    </location>
</feature>
<keyword evidence="3 7" id="KW-0812">Transmembrane</keyword>
<gene>
    <name evidence="9" type="ORF">N8I77_009753</name>
</gene>
<feature type="transmembrane region" description="Helical" evidence="7">
    <location>
        <begin position="399"/>
        <end position="421"/>
    </location>
</feature>
<evidence type="ECO:0000256" key="1">
    <source>
        <dbReference type="ARBA" id="ARBA00004141"/>
    </source>
</evidence>
<dbReference type="GO" id="GO:0022857">
    <property type="term" value="F:transmembrane transporter activity"/>
    <property type="evidence" value="ECO:0007669"/>
    <property type="project" value="InterPro"/>
</dbReference>
<dbReference type="InterPro" id="IPR036259">
    <property type="entry name" value="MFS_trans_sf"/>
</dbReference>
<evidence type="ECO:0000256" key="3">
    <source>
        <dbReference type="ARBA" id="ARBA00022692"/>
    </source>
</evidence>
<evidence type="ECO:0000256" key="4">
    <source>
        <dbReference type="ARBA" id="ARBA00022989"/>
    </source>
</evidence>
<dbReference type="SUPFAM" id="SSF103473">
    <property type="entry name" value="MFS general substrate transporter"/>
    <property type="match status" value="1"/>
</dbReference>
<dbReference type="PANTHER" id="PTHR43791:SF41">
    <property type="entry name" value="MAJOR FACILITATOR SUPERFAMILY (MFS) PROFILE DOMAIN-CONTAINING PROTEIN"/>
    <property type="match status" value="1"/>
</dbReference>
<evidence type="ECO:0000313" key="9">
    <source>
        <dbReference type="EMBL" id="KAK2603285.1"/>
    </source>
</evidence>
<comment type="caution">
    <text evidence="9">The sequence shown here is derived from an EMBL/GenBank/DDBJ whole genome shotgun (WGS) entry which is preliminary data.</text>
</comment>
<feature type="transmembrane region" description="Helical" evidence="7">
    <location>
        <begin position="466"/>
        <end position="489"/>
    </location>
</feature>
<feature type="transmembrane region" description="Helical" evidence="7">
    <location>
        <begin position="178"/>
        <end position="199"/>
    </location>
</feature>
<proteinExistence type="predicted"/>
<comment type="subcellular location">
    <subcellularLocation>
        <location evidence="1">Membrane</location>
        <topology evidence="1">Multi-pass membrane protein</topology>
    </subcellularLocation>
</comment>
<keyword evidence="2" id="KW-0813">Transport</keyword>
<reference evidence="9" key="1">
    <citation type="submission" date="2023-06" db="EMBL/GenBank/DDBJ databases">
        <authorList>
            <person name="Noh H."/>
        </authorList>
    </citation>
    <scope>NUCLEOTIDE SEQUENCE</scope>
    <source>
        <strain evidence="9">DUCC20226</strain>
    </source>
</reference>
<keyword evidence="5 7" id="KW-0472">Membrane</keyword>
<keyword evidence="4 7" id="KW-1133">Transmembrane helix</keyword>
<dbReference type="InterPro" id="IPR020846">
    <property type="entry name" value="MFS_dom"/>
</dbReference>
<evidence type="ECO:0000256" key="2">
    <source>
        <dbReference type="ARBA" id="ARBA00022448"/>
    </source>
</evidence>
<evidence type="ECO:0000256" key="6">
    <source>
        <dbReference type="SAM" id="MobiDB-lite"/>
    </source>
</evidence>
<dbReference type="PANTHER" id="PTHR43791">
    <property type="entry name" value="PERMEASE-RELATED"/>
    <property type="match status" value="1"/>
</dbReference>
<feature type="transmembrane region" description="Helical" evidence="7">
    <location>
        <begin position="373"/>
        <end position="393"/>
    </location>
</feature>
<protein>
    <recommendedName>
        <fullName evidence="8">Major facilitator superfamily (MFS) profile domain-containing protein</fullName>
    </recommendedName>
</protein>
<feature type="transmembrane region" description="Helical" evidence="7">
    <location>
        <begin position="346"/>
        <end position="366"/>
    </location>
</feature>
<organism evidence="9 10">
    <name type="scientific">Phomopsis amygdali</name>
    <name type="common">Fusicoccum amygdali</name>
    <dbReference type="NCBI Taxonomy" id="1214568"/>
    <lineage>
        <taxon>Eukaryota</taxon>
        <taxon>Fungi</taxon>
        <taxon>Dikarya</taxon>
        <taxon>Ascomycota</taxon>
        <taxon>Pezizomycotina</taxon>
        <taxon>Sordariomycetes</taxon>
        <taxon>Sordariomycetidae</taxon>
        <taxon>Diaporthales</taxon>
        <taxon>Diaporthaceae</taxon>
        <taxon>Diaporthe</taxon>
    </lineage>
</organism>
<feature type="transmembrane region" description="Helical" evidence="7">
    <location>
        <begin position="242"/>
        <end position="261"/>
    </location>
</feature>
<feature type="transmembrane region" description="Helical" evidence="7">
    <location>
        <begin position="80"/>
        <end position="98"/>
    </location>
</feature>
<feature type="transmembrane region" description="Helical" evidence="7">
    <location>
        <begin position="118"/>
        <end position="137"/>
    </location>
</feature>
<name>A0AAD9SBQ0_PHOAM</name>
<dbReference type="Proteomes" id="UP001265746">
    <property type="component" value="Unassembled WGS sequence"/>
</dbReference>
<feature type="transmembrane region" description="Helical" evidence="7">
    <location>
        <begin position="211"/>
        <end position="230"/>
    </location>
</feature>
<evidence type="ECO:0000256" key="5">
    <source>
        <dbReference type="ARBA" id="ARBA00023136"/>
    </source>
</evidence>
<dbReference type="AlphaFoldDB" id="A0AAD9SBQ0"/>
<dbReference type="PROSITE" id="PS50850">
    <property type="entry name" value="MFS"/>
    <property type="match status" value="1"/>
</dbReference>
<dbReference type="InterPro" id="IPR011701">
    <property type="entry name" value="MFS"/>
</dbReference>
<keyword evidence="10" id="KW-1185">Reference proteome</keyword>
<sequence length="526" mass="58649">MAPPLPSSKDIPNGTPQDKGETTIYPVLSYSQGEIQDGSGSKLPDGAIDDAAKYLTDTRAEQFQPLTPEREKRLRKKIDSWMIPLLLFTATLGAVDKVEIGTASLYGFQEDNNMHGQQYSWLGSILPLGQLCGYVLTTWLVHRVPPGRLLCTASLLWSILTMLYAACHTWAGFMALRFFMGFVEAAIAPSLTMLVVSFYKKQEQPQRNAIIFAYFSSVFNGFFAWVVGYIPESAPLKKWQYLYLITGSINVLYSLFLCLVLPDSPMNARFLTAEEKFWAVERLASNRTGISNKVWKWDQVREALLDVRIWLIFLFNIAINIPNGGLQAFGTIIISDLGFSNLKASLLTMPFGIVATFGAWFFSYIASLTNRRTFVACGALLLPILGTALVYGLPQSNVAGQLVGLYFMYFYWPPYVVGISLPQANTAGQTKKSIAFSLVTIGYAAGNLIGPQTFISKDAPKYTSGVIAMLVSYCVSIALLLLYYVNVYVENKRRDKKYGKPDEVRNVVEGFADVTDKKQEDFRYTS</sequence>
<dbReference type="GO" id="GO:0016020">
    <property type="term" value="C:membrane"/>
    <property type="evidence" value="ECO:0007669"/>
    <property type="project" value="UniProtKB-SubCell"/>
</dbReference>
<evidence type="ECO:0000313" key="10">
    <source>
        <dbReference type="Proteomes" id="UP001265746"/>
    </source>
</evidence>
<dbReference type="Gene3D" id="1.20.1250.20">
    <property type="entry name" value="MFS general substrate transporter like domains"/>
    <property type="match status" value="2"/>
</dbReference>
<feature type="region of interest" description="Disordered" evidence="6">
    <location>
        <begin position="1"/>
        <end position="22"/>
    </location>
</feature>
<accession>A0AAD9SBQ0</accession>
<evidence type="ECO:0000256" key="7">
    <source>
        <dbReference type="SAM" id="Phobius"/>
    </source>
</evidence>
<feature type="domain" description="Major facilitator superfamily (MFS) profile" evidence="8">
    <location>
        <begin position="82"/>
        <end position="490"/>
    </location>
</feature>